<accession>A0A9X4KX30</accession>
<dbReference type="GO" id="GO:0009103">
    <property type="term" value="P:lipopolysaccharide biosynthetic process"/>
    <property type="evidence" value="ECO:0007669"/>
    <property type="project" value="TreeGrafter"/>
</dbReference>
<keyword evidence="1" id="KW-0808">Transferase</keyword>
<evidence type="ECO:0000313" key="5">
    <source>
        <dbReference type="Proteomes" id="UP001153404"/>
    </source>
</evidence>
<feature type="region of interest" description="Disordered" evidence="2">
    <location>
        <begin position="350"/>
        <end position="455"/>
    </location>
</feature>
<dbReference type="PANTHER" id="PTHR46401">
    <property type="entry name" value="GLYCOSYLTRANSFERASE WBBK-RELATED"/>
    <property type="match status" value="1"/>
</dbReference>
<evidence type="ECO:0000256" key="1">
    <source>
        <dbReference type="ARBA" id="ARBA00022679"/>
    </source>
</evidence>
<dbReference type="AlphaFoldDB" id="A0A9X4KX30"/>
<dbReference type="Proteomes" id="UP001153404">
    <property type="component" value="Unassembled WGS sequence"/>
</dbReference>
<dbReference type="Gene3D" id="3.40.50.2000">
    <property type="entry name" value="Glycogen Phosphorylase B"/>
    <property type="match status" value="1"/>
</dbReference>
<reference evidence="4" key="1">
    <citation type="submission" date="2022-10" db="EMBL/GenBank/DDBJ databases">
        <title>Comparative genomic analysis of Cohnella hashimotonis sp. nov., isolated from the International Space Station.</title>
        <authorList>
            <person name="Simpson A."/>
            <person name="Venkateswaran K."/>
        </authorList>
    </citation>
    <scope>NUCLEOTIDE SEQUENCE</scope>
    <source>
        <strain evidence="4">DSM 28161</strain>
    </source>
</reference>
<organism evidence="4 5">
    <name type="scientific">Cohnella rhizosphaerae</name>
    <dbReference type="NCBI Taxonomy" id="1457232"/>
    <lineage>
        <taxon>Bacteria</taxon>
        <taxon>Bacillati</taxon>
        <taxon>Bacillota</taxon>
        <taxon>Bacilli</taxon>
        <taxon>Bacillales</taxon>
        <taxon>Paenibacillaceae</taxon>
        <taxon>Cohnella</taxon>
    </lineage>
</organism>
<evidence type="ECO:0000259" key="3">
    <source>
        <dbReference type="Pfam" id="PF00534"/>
    </source>
</evidence>
<feature type="domain" description="Glycosyl transferase family 1" evidence="3">
    <location>
        <begin position="189"/>
        <end position="338"/>
    </location>
</feature>
<feature type="region of interest" description="Disordered" evidence="2">
    <location>
        <begin position="474"/>
        <end position="504"/>
    </location>
</feature>
<protein>
    <submittedName>
        <fullName evidence="4">Glycosyltransferase family 4 protein</fullName>
    </submittedName>
</protein>
<evidence type="ECO:0000256" key="2">
    <source>
        <dbReference type="SAM" id="MobiDB-lite"/>
    </source>
</evidence>
<dbReference type="PANTHER" id="PTHR46401:SF2">
    <property type="entry name" value="GLYCOSYLTRANSFERASE WBBK-RELATED"/>
    <property type="match status" value="1"/>
</dbReference>
<dbReference type="RefSeq" id="WP_277531021.1">
    <property type="nucleotide sequence ID" value="NZ_JAPDIA010000003.1"/>
</dbReference>
<proteinExistence type="predicted"/>
<dbReference type="SUPFAM" id="SSF53756">
    <property type="entry name" value="UDP-Glycosyltransferase/glycogen phosphorylase"/>
    <property type="match status" value="1"/>
</dbReference>
<dbReference type="CDD" id="cd03809">
    <property type="entry name" value="GT4_MtfB-like"/>
    <property type="match status" value="1"/>
</dbReference>
<comment type="caution">
    <text evidence="4">The sequence shown here is derived from an EMBL/GenBank/DDBJ whole genome shotgun (WGS) entry which is preliminary data.</text>
</comment>
<dbReference type="EMBL" id="JAPDIA010000003">
    <property type="protein sequence ID" value="MDG0809617.1"/>
    <property type="molecule type" value="Genomic_DNA"/>
</dbReference>
<name>A0A9X4KX30_9BACL</name>
<feature type="compositionally biased region" description="Basic and acidic residues" evidence="2">
    <location>
        <begin position="401"/>
        <end position="419"/>
    </location>
</feature>
<evidence type="ECO:0000313" key="4">
    <source>
        <dbReference type="EMBL" id="MDG0809617.1"/>
    </source>
</evidence>
<dbReference type="Pfam" id="PF00534">
    <property type="entry name" value="Glycos_transf_1"/>
    <property type="match status" value="1"/>
</dbReference>
<dbReference type="InterPro" id="IPR001296">
    <property type="entry name" value="Glyco_trans_1"/>
</dbReference>
<sequence>MTMQRIYINGRFLTHPVTGVQRYAIEVLRSLDAMVGVRDAAVEGYEFVVLAPKGDLRDIGLRHIATKQAGRGSGHAWEQLSLPALCADGFLLSLCNTGPMIKRRQAVTMHDAAVYAAPGTYSFAFRAWYKVLQRALGMNAKGVLTCSKFSSGQLTEHFGVPARKIKTIYHGREHILRIRPDETVFERHGLTRPYVLAVSSMSPNKNFASVAKAIELMGDVGFDIVIAGGSSKIFKPAGSRIGGEVKQLGYVTDEELRALYDRASCFVFPSFYEGFGFPALEAMACGCPVVASDAASIPEVCRDAVLYCDPREPADIAVKIKRIMEDDALRTQLRERGARASRRLLVGQVRARDAGRDSAAPGRVRAGVRAGAREGGGAGEHRIRQPYVHGRTVRRRLPPSRPRDEAARPPRPPYEHAAESHASAQVQGPGYPRASSDLPRTARDGAGSSGEQRADVAAAVGAGRADLYPHGQKLDAAAHEKAAPRAGHGQRGPAAHRPAAVRRA</sequence>
<feature type="compositionally biased region" description="Basic and acidic residues" evidence="2">
    <location>
        <begin position="474"/>
        <end position="483"/>
    </location>
</feature>
<gene>
    <name evidence="4" type="ORF">OMP40_09875</name>
</gene>
<keyword evidence="5" id="KW-1185">Reference proteome</keyword>
<dbReference type="GO" id="GO:0016757">
    <property type="term" value="F:glycosyltransferase activity"/>
    <property type="evidence" value="ECO:0007669"/>
    <property type="project" value="InterPro"/>
</dbReference>